<accession>A0A326U7B5</accession>
<keyword evidence="3" id="KW-1185">Reference proteome</keyword>
<feature type="domain" description="HTH araC/xylS-type" evidence="1">
    <location>
        <begin position="152"/>
        <end position="221"/>
    </location>
</feature>
<dbReference type="Proteomes" id="UP000248806">
    <property type="component" value="Unassembled WGS sequence"/>
</dbReference>
<protein>
    <submittedName>
        <fullName evidence="2">Helix-turn-helix protein</fullName>
    </submittedName>
</protein>
<dbReference type="PROSITE" id="PS01124">
    <property type="entry name" value="HTH_ARAC_FAMILY_2"/>
    <property type="match status" value="1"/>
</dbReference>
<comment type="caution">
    <text evidence="2">The sequence shown here is derived from an EMBL/GenBank/DDBJ whole genome shotgun (WGS) entry which is preliminary data.</text>
</comment>
<dbReference type="EMBL" id="QKUF01000010">
    <property type="protein sequence ID" value="PZW28437.1"/>
    <property type="molecule type" value="Genomic_DNA"/>
</dbReference>
<evidence type="ECO:0000313" key="3">
    <source>
        <dbReference type="Proteomes" id="UP000248806"/>
    </source>
</evidence>
<name>A0A326U7B5_THEHA</name>
<dbReference type="SMART" id="SM00342">
    <property type="entry name" value="HTH_ARAC"/>
    <property type="match status" value="1"/>
</dbReference>
<dbReference type="RefSeq" id="WP_170142665.1">
    <property type="nucleotide sequence ID" value="NZ_BIFX01000001.1"/>
</dbReference>
<dbReference type="AlphaFoldDB" id="A0A326U7B5"/>
<reference evidence="2 3" key="1">
    <citation type="submission" date="2018-06" db="EMBL/GenBank/DDBJ databases">
        <title>Genomic Encyclopedia of Archaeal and Bacterial Type Strains, Phase II (KMG-II): from individual species to whole genera.</title>
        <authorList>
            <person name="Goeker M."/>
        </authorList>
    </citation>
    <scope>NUCLEOTIDE SEQUENCE [LARGE SCALE GENOMIC DNA]</scope>
    <source>
        <strain evidence="2 3">ATCC BAA-1881</strain>
    </source>
</reference>
<dbReference type="Pfam" id="PF12833">
    <property type="entry name" value="HTH_18"/>
    <property type="match status" value="1"/>
</dbReference>
<dbReference type="InterPro" id="IPR018060">
    <property type="entry name" value="HTH_AraC"/>
</dbReference>
<dbReference type="GO" id="GO:0043565">
    <property type="term" value="F:sequence-specific DNA binding"/>
    <property type="evidence" value="ECO:0007669"/>
    <property type="project" value="InterPro"/>
</dbReference>
<gene>
    <name evidence="2" type="ORF">EI42_03191</name>
</gene>
<dbReference type="Gene3D" id="1.10.10.60">
    <property type="entry name" value="Homeodomain-like"/>
    <property type="match status" value="1"/>
</dbReference>
<sequence length="229" mass="25663">MSIITEARASDSPYVETIIRGRTASAGSPLRPAEFCWHMVLRRLNNKTDLLLVGPWTSAGMISYTEGVELLWIKFKPGTFLPHLPTRHLLDRETILPGAAKQSFWLSGSAWQFPDYENADTFVDRLARAGILTSDPVVEAALQGHLKDVPSRTVRHRFKHATGLTQSSILQMQRAQYAQALLQRGVSILDTVDEAGYFDQPHLTRSLKHFTGYTPAQIIHMSRPETLAI</sequence>
<dbReference type="GO" id="GO:0003700">
    <property type="term" value="F:DNA-binding transcription factor activity"/>
    <property type="evidence" value="ECO:0007669"/>
    <property type="project" value="InterPro"/>
</dbReference>
<evidence type="ECO:0000313" key="2">
    <source>
        <dbReference type="EMBL" id="PZW28437.1"/>
    </source>
</evidence>
<proteinExistence type="predicted"/>
<organism evidence="2 3">
    <name type="scientific">Thermosporothrix hazakensis</name>
    <dbReference type="NCBI Taxonomy" id="644383"/>
    <lineage>
        <taxon>Bacteria</taxon>
        <taxon>Bacillati</taxon>
        <taxon>Chloroflexota</taxon>
        <taxon>Ktedonobacteria</taxon>
        <taxon>Ktedonobacterales</taxon>
        <taxon>Thermosporotrichaceae</taxon>
        <taxon>Thermosporothrix</taxon>
    </lineage>
</organism>
<evidence type="ECO:0000259" key="1">
    <source>
        <dbReference type="PROSITE" id="PS01124"/>
    </source>
</evidence>